<dbReference type="Pfam" id="PF00691">
    <property type="entry name" value="OmpA"/>
    <property type="match status" value="1"/>
</dbReference>
<keyword evidence="3" id="KW-0998">Cell outer membrane</keyword>
<dbReference type="PROSITE" id="PS51257">
    <property type="entry name" value="PROKAR_LIPOPROTEIN"/>
    <property type="match status" value="1"/>
</dbReference>
<name>A0A3B0RK24_9ZZZZ</name>
<dbReference type="PANTHER" id="PTHR30329:SF21">
    <property type="entry name" value="LIPOPROTEIN YIAD-RELATED"/>
    <property type="match status" value="1"/>
</dbReference>
<proteinExistence type="predicted"/>
<evidence type="ECO:0000256" key="2">
    <source>
        <dbReference type="ARBA" id="ARBA00023136"/>
    </source>
</evidence>
<gene>
    <name evidence="5" type="ORF">MNBD_ALPHA07-311</name>
</gene>
<protein>
    <submittedName>
        <fullName evidence="5">Outer membrane protein assembly factor YaeT</fullName>
    </submittedName>
</protein>
<dbReference type="InterPro" id="IPR036737">
    <property type="entry name" value="OmpA-like_sf"/>
</dbReference>
<evidence type="ECO:0000313" key="5">
    <source>
        <dbReference type="EMBL" id="VAV92369.1"/>
    </source>
</evidence>
<dbReference type="PRINTS" id="PR01023">
    <property type="entry name" value="NAFLGMOTY"/>
</dbReference>
<comment type="subcellular location">
    <subcellularLocation>
        <location evidence="1">Cell outer membrane</location>
    </subcellularLocation>
</comment>
<evidence type="ECO:0000256" key="3">
    <source>
        <dbReference type="ARBA" id="ARBA00023237"/>
    </source>
</evidence>
<dbReference type="InterPro" id="IPR050330">
    <property type="entry name" value="Bact_OuterMem_StrucFunc"/>
</dbReference>
<sequence length="220" mass="22706">MIQTRKPTLFAAGASLLLAAACTDPSTVGGNPYQKTQQGALIGGLAGAGLGAIVADKSAKGAIIGGLAGAAVGGAIGYSLDQQAAELKRDIGNDNVQIVNTGDRLIVTLPDDILFATDSAAVNFSLRRDLLTVADNLQNYPNSTVQVVGHTDNTGAASYNQDLSERRANSVADVLMEGGVAFRRIDTYGRGENQPVASNLTEAGKAQNRRVEIVILPNAT</sequence>
<dbReference type="InterPro" id="IPR006665">
    <property type="entry name" value="OmpA-like"/>
</dbReference>
<dbReference type="CDD" id="cd07185">
    <property type="entry name" value="OmpA_C-like"/>
    <property type="match status" value="1"/>
</dbReference>
<feature type="domain" description="OmpA-like" evidence="4">
    <location>
        <begin position="102"/>
        <end position="219"/>
    </location>
</feature>
<dbReference type="PRINTS" id="PR01021">
    <property type="entry name" value="OMPADOMAIN"/>
</dbReference>
<keyword evidence="2" id="KW-0472">Membrane</keyword>
<dbReference type="EMBL" id="UOEG01000090">
    <property type="protein sequence ID" value="VAV92369.1"/>
    <property type="molecule type" value="Genomic_DNA"/>
</dbReference>
<accession>A0A3B0RK24</accession>
<dbReference type="InterPro" id="IPR027367">
    <property type="entry name" value="Gly-zipper_YMGG"/>
</dbReference>
<dbReference type="Pfam" id="PF13441">
    <property type="entry name" value="Gly-zipper_YMGG"/>
    <property type="match status" value="1"/>
</dbReference>
<dbReference type="SUPFAM" id="SSF103088">
    <property type="entry name" value="OmpA-like"/>
    <property type="match status" value="1"/>
</dbReference>
<dbReference type="PANTHER" id="PTHR30329">
    <property type="entry name" value="STATOR ELEMENT OF FLAGELLAR MOTOR COMPLEX"/>
    <property type="match status" value="1"/>
</dbReference>
<evidence type="ECO:0000259" key="4">
    <source>
        <dbReference type="PROSITE" id="PS51123"/>
    </source>
</evidence>
<reference evidence="5" key="1">
    <citation type="submission" date="2018-06" db="EMBL/GenBank/DDBJ databases">
        <authorList>
            <person name="Zhirakovskaya E."/>
        </authorList>
    </citation>
    <scope>NUCLEOTIDE SEQUENCE</scope>
</reference>
<dbReference type="AlphaFoldDB" id="A0A3B0RK24"/>
<dbReference type="Gene3D" id="3.30.1330.60">
    <property type="entry name" value="OmpA-like domain"/>
    <property type="match status" value="1"/>
</dbReference>
<dbReference type="PROSITE" id="PS51123">
    <property type="entry name" value="OMPA_2"/>
    <property type="match status" value="1"/>
</dbReference>
<evidence type="ECO:0000256" key="1">
    <source>
        <dbReference type="ARBA" id="ARBA00004442"/>
    </source>
</evidence>
<dbReference type="InterPro" id="IPR006664">
    <property type="entry name" value="OMP_bac"/>
</dbReference>
<organism evidence="5">
    <name type="scientific">hydrothermal vent metagenome</name>
    <dbReference type="NCBI Taxonomy" id="652676"/>
    <lineage>
        <taxon>unclassified sequences</taxon>
        <taxon>metagenomes</taxon>
        <taxon>ecological metagenomes</taxon>
    </lineage>
</organism>
<dbReference type="GO" id="GO:0009279">
    <property type="term" value="C:cell outer membrane"/>
    <property type="evidence" value="ECO:0007669"/>
    <property type="project" value="UniProtKB-SubCell"/>
</dbReference>